<protein>
    <submittedName>
        <fullName evidence="2">Uncharacterized protein</fullName>
    </submittedName>
</protein>
<keyword evidence="1" id="KW-0732">Signal</keyword>
<keyword evidence="3" id="KW-1185">Reference proteome</keyword>
<dbReference type="RefSeq" id="XP_019863892.1">
    <property type="nucleotide sequence ID" value="XM_020008333.1"/>
</dbReference>
<organism evidence="2 3">
    <name type="scientific">Amphimedon queenslandica</name>
    <name type="common">Sponge</name>
    <dbReference type="NCBI Taxonomy" id="400682"/>
    <lineage>
        <taxon>Eukaryota</taxon>
        <taxon>Metazoa</taxon>
        <taxon>Porifera</taxon>
        <taxon>Demospongiae</taxon>
        <taxon>Heteroscleromorpha</taxon>
        <taxon>Haplosclerida</taxon>
        <taxon>Niphatidae</taxon>
        <taxon>Amphimedon</taxon>
    </lineage>
</organism>
<dbReference type="Proteomes" id="UP000007879">
    <property type="component" value="Unassembled WGS sequence"/>
</dbReference>
<evidence type="ECO:0000256" key="1">
    <source>
        <dbReference type="SAM" id="SignalP"/>
    </source>
</evidence>
<reference evidence="3" key="1">
    <citation type="journal article" date="2010" name="Nature">
        <title>The Amphimedon queenslandica genome and the evolution of animal complexity.</title>
        <authorList>
            <person name="Srivastava M."/>
            <person name="Simakov O."/>
            <person name="Chapman J."/>
            <person name="Fahey B."/>
            <person name="Gauthier M.E."/>
            <person name="Mitros T."/>
            <person name="Richards G.S."/>
            <person name="Conaco C."/>
            <person name="Dacre M."/>
            <person name="Hellsten U."/>
            <person name="Larroux C."/>
            <person name="Putnam N.H."/>
            <person name="Stanke M."/>
            <person name="Adamska M."/>
            <person name="Darling A."/>
            <person name="Degnan S.M."/>
            <person name="Oakley T.H."/>
            <person name="Plachetzki D.C."/>
            <person name="Zhai Y."/>
            <person name="Adamski M."/>
            <person name="Calcino A."/>
            <person name="Cummins S.F."/>
            <person name="Goodstein D.M."/>
            <person name="Harris C."/>
            <person name="Jackson D.J."/>
            <person name="Leys S.P."/>
            <person name="Shu S."/>
            <person name="Woodcroft B.J."/>
            <person name="Vervoort M."/>
            <person name="Kosik K.S."/>
            <person name="Manning G."/>
            <person name="Degnan B.M."/>
            <person name="Rokhsar D.S."/>
        </authorList>
    </citation>
    <scope>NUCLEOTIDE SEQUENCE [LARGE SCALE GENOMIC DNA]</scope>
</reference>
<accession>A0AAN0K2W7</accession>
<evidence type="ECO:0000313" key="2">
    <source>
        <dbReference type="EnsemblMetazoa" id="XP_019863892.1"/>
    </source>
</evidence>
<dbReference type="KEGG" id="aqu:109593089"/>
<dbReference type="EnsemblMetazoa" id="XM_020008333.1">
    <property type="protein sequence ID" value="XP_019863892.1"/>
    <property type="gene ID" value="LOC109593089"/>
</dbReference>
<feature type="signal peptide" evidence="1">
    <location>
        <begin position="1"/>
        <end position="21"/>
    </location>
</feature>
<feature type="chain" id="PRO_5043038841" evidence="1">
    <location>
        <begin position="22"/>
        <end position="148"/>
    </location>
</feature>
<name>A0AAN0K2W7_AMPQE</name>
<dbReference type="GeneID" id="109593089"/>
<sequence length="148" mass="15873">MAVSFFNHGSLMVFLVLLAIADDEKSNRKGDEDIRLSMIQHLSTGYMKNQVVSSSSPLISSTSVTSFNIMPTASISSDLYISSTHFMSPTPSNKSSSRSSLLISGTLISNSNINFLIPSAPLSSHISSDILCSTVSNCCRLVISIDFA</sequence>
<dbReference type="AlphaFoldDB" id="A0AAN0K2W7"/>
<proteinExistence type="predicted"/>
<evidence type="ECO:0000313" key="3">
    <source>
        <dbReference type="Proteomes" id="UP000007879"/>
    </source>
</evidence>
<reference evidence="2" key="2">
    <citation type="submission" date="2024-06" db="UniProtKB">
        <authorList>
            <consortium name="EnsemblMetazoa"/>
        </authorList>
    </citation>
    <scope>IDENTIFICATION</scope>
</reference>